<name>A0A941FIJ0_9BACI</name>
<comment type="caution">
    <text evidence="2">The sequence shown here is derived from an EMBL/GenBank/DDBJ whole genome shotgun (WGS) entry which is preliminary data.</text>
</comment>
<feature type="transmembrane region" description="Helical" evidence="1">
    <location>
        <begin position="91"/>
        <end position="111"/>
    </location>
</feature>
<dbReference type="EMBL" id="JAGTPW010000034">
    <property type="protein sequence ID" value="MBR8645398.1"/>
    <property type="molecule type" value="Genomic_DNA"/>
</dbReference>
<protein>
    <submittedName>
        <fullName evidence="2">DoxX family membrane protein</fullName>
    </submittedName>
</protein>
<accession>A0A941FIJ0</accession>
<keyword evidence="1" id="KW-1133">Transmembrane helix</keyword>
<sequence length="194" mass="22404">MKKSIDNMIFKSLVVLMRVLFGVGWFLAGLTKITGKTGEVSWYEQPTVFLTEYLTKSLDKPNVPEFYKNFIDGTALNHVPFLNYTIPITQIIMGICLIVGLMTLPAIFICLFMQINFILSGNMNLLSLTLYTSAFGLLFFRKDALILSLDRYFRINIFCPTSLWNEANENKNWSLLMINWTHGKHENYKIIFFA</sequence>
<evidence type="ECO:0000313" key="2">
    <source>
        <dbReference type="EMBL" id="MBR8645398.1"/>
    </source>
</evidence>
<dbReference type="Proteomes" id="UP000680045">
    <property type="component" value="Unassembled WGS sequence"/>
</dbReference>
<evidence type="ECO:0000313" key="3">
    <source>
        <dbReference type="Proteomes" id="UP000680045"/>
    </source>
</evidence>
<reference evidence="2" key="1">
    <citation type="submission" date="2021-04" db="EMBL/GenBank/DDBJ databases">
        <title>Whole genome sequencing of Enterococci isolates from hospitalized patients.</title>
        <authorList>
            <person name="Ogoti B.M."/>
            <person name="Onyambu F.G."/>
        </authorList>
    </citation>
    <scope>NUCLEOTIDE SEQUENCE</scope>
    <source>
        <strain evidence="2">242</strain>
    </source>
</reference>
<keyword evidence="1" id="KW-0472">Membrane</keyword>
<keyword evidence="1" id="KW-0812">Transmembrane</keyword>
<dbReference type="AlphaFoldDB" id="A0A941FIJ0"/>
<dbReference type="PANTHER" id="PTHR39157:SF1">
    <property type="entry name" value="DOXX FAMILY PROTEIN"/>
    <property type="match status" value="1"/>
</dbReference>
<feature type="transmembrane region" description="Helical" evidence="1">
    <location>
        <begin position="123"/>
        <end position="140"/>
    </location>
</feature>
<proteinExistence type="predicted"/>
<dbReference type="PANTHER" id="PTHR39157">
    <property type="entry name" value="INTEGRAL MEMBRANE PROTEIN-RELATED"/>
    <property type="match status" value="1"/>
</dbReference>
<organism evidence="2 3">
    <name type="scientific">Peribacillus frigoritolerans</name>
    <dbReference type="NCBI Taxonomy" id="450367"/>
    <lineage>
        <taxon>Bacteria</taxon>
        <taxon>Bacillati</taxon>
        <taxon>Bacillota</taxon>
        <taxon>Bacilli</taxon>
        <taxon>Bacillales</taxon>
        <taxon>Bacillaceae</taxon>
        <taxon>Peribacillus</taxon>
    </lineage>
</organism>
<gene>
    <name evidence="2" type="ORF">KEH51_18190</name>
</gene>
<feature type="transmembrane region" description="Helical" evidence="1">
    <location>
        <begin position="12"/>
        <end position="33"/>
    </location>
</feature>
<evidence type="ECO:0000256" key="1">
    <source>
        <dbReference type="SAM" id="Phobius"/>
    </source>
</evidence>